<dbReference type="PANTHER" id="PTHR47336:SF2">
    <property type="entry name" value="TRANSCRIPTION FACTOR HMS1-RELATED"/>
    <property type="match status" value="1"/>
</dbReference>
<dbReference type="InterPro" id="IPR036638">
    <property type="entry name" value="HLH_DNA-bd_sf"/>
</dbReference>
<feature type="non-terminal residue" evidence="2">
    <location>
        <position position="95"/>
    </location>
</feature>
<dbReference type="InterPro" id="IPR052099">
    <property type="entry name" value="Regulatory_TF_Diverse"/>
</dbReference>
<evidence type="ECO:0000259" key="1">
    <source>
        <dbReference type="PROSITE" id="PS50888"/>
    </source>
</evidence>
<dbReference type="AlphaFoldDB" id="A0A4P9XPJ4"/>
<dbReference type="Proteomes" id="UP000271241">
    <property type="component" value="Unassembled WGS sequence"/>
</dbReference>
<feature type="non-terminal residue" evidence="2">
    <location>
        <position position="1"/>
    </location>
</feature>
<dbReference type="PANTHER" id="PTHR47336">
    <property type="entry name" value="TRANSCRIPTION FACTOR HMS1-RELATED"/>
    <property type="match status" value="1"/>
</dbReference>
<accession>A0A4P9XPJ4</accession>
<feature type="domain" description="BHLH" evidence="1">
    <location>
        <begin position="1"/>
        <end position="85"/>
    </location>
</feature>
<dbReference type="STRING" id="78915.A0A4P9XPJ4"/>
<dbReference type="SUPFAM" id="SSF47459">
    <property type="entry name" value="HLH, helix-loop-helix DNA-binding domain"/>
    <property type="match status" value="1"/>
</dbReference>
<dbReference type="EMBL" id="KZ992657">
    <property type="protein sequence ID" value="RKP07923.1"/>
    <property type="molecule type" value="Genomic_DNA"/>
</dbReference>
<name>A0A4P9XPJ4_9FUNG</name>
<evidence type="ECO:0000313" key="2">
    <source>
        <dbReference type="EMBL" id="RKP07923.1"/>
    </source>
</evidence>
<dbReference type="InterPro" id="IPR011598">
    <property type="entry name" value="bHLH_dom"/>
</dbReference>
<gene>
    <name evidence="2" type="ORF">THASP1DRAFT_5495</name>
</gene>
<dbReference type="OrthoDB" id="2133190at2759"/>
<proteinExistence type="predicted"/>
<dbReference type="SMART" id="SM00353">
    <property type="entry name" value="HLH"/>
    <property type="match status" value="1"/>
</dbReference>
<dbReference type="Gene3D" id="4.10.280.10">
    <property type="entry name" value="Helix-loop-helix DNA-binding domain"/>
    <property type="match status" value="1"/>
</dbReference>
<protein>
    <submittedName>
        <fullName evidence="2">Myc-type, basic helix-loop-helix domain-containing protein</fullName>
    </submittedName>
</protein>
<evidence type="ECO:0000313" key="3">
    <source>
        <dbReference type="Proteomes" id="UP000271241"/>
    </source>
</evidence>
<reference evidence="3" key="1">
    <citation type="journal article" date="2018" name="Nat. Microbiol.">
        <title>Leveraging single-cell genomics to expand the fungal tree of life.</title>
        <authorList>
            <person name="Ahrendt S.R."/>
            <person name="Quandt C.A."/>
            <person name="Ciobanu D."/>
            <person name="Clum A."/>
            <person name="Salamov A."/>
            <person name="Andreopoulos B."/>
            <person name="Cheng J.F."/>
            <person name="Woyke T."/>
            <person name="Pelin A."/>
            <person name="Henrissat B."/>
            <person name="Reynolds N.K."/>
            <person name="Benny G.L."/>
            <person name="Smith M.E."/>
            <person name="James T.Y."/>
            <person name="Grigoriev I.V."/>
        </authorList>
    </citation>
    <scope>NUCLEOTIDE SEQUENCE [LARGE SCALE GENOMIC DNA]</scope>
    <source>
        <strain evidence="3">RSA 1356</strain>
    </source>
</reference>
<organism evidence="2 3">
    <name type="scientific">Thamnocephalis sphaerospora</name>
    <dbReference type="NCBI Taxonomy" id="78915"/>
    <lineage>
        <taxon>Eukaryota</taxon>
        <taxon>Fungi</taxon>
        <taxon>Fungi incertae sedis</taxon>
        <taxon>Zoopagomycota</taxon>
        <taxon>Zoopagomycotina</taxon>
        <taxon>Zoopagomycetes</taxon>
        <taxon>Zoopagales</taxon>
        <taxon>Sigmoideomycetaceae</taxon>
        <taxon>Thamnocephalis</taxon>
    </lineage>
</organism>
<keyword evidence="3" id="KW-1185">Reference proteome</keyword>
<dbReference type="PROSITE" id="PS50888">
    <property type="entry name" value="BHLH"/>
    <property type="match status" value="1"/>
</dbReference>
<dbReference type="Pfam" id="PF00010">
    <property type="entry name" value="HLH"/>
    <property type="match status" value="1"/>
</dbReference>
<sequence>KKSAHNAIERRYRTNLNDRIAELRAVVPALCQIRPEDATTAARKSSQDGGLDEDDHDCLVDGVPAATRLNKATILRKATEYIVHLRRHNQAQRNE</sequence>
<dbReference type="GO" id="GO:0046983">
    <property type="term" value="F:protein dimerization activity"/>
    <property type="evidence" value="ECO:0007669"/>
    <property type="project" value="InterPro"/>
</dbReference>